<feature type="transmembrane region" description="Helical" evidence="7">
    <location>
        <begin position="53"/>
        <end position="70"/>
    </location>
</feature>
<accession>A0ABT1SMG3</accession>
<feature type="transmembrane region" description="Helical" evidence="7">
    <location>
        <begin position="77"/>
        <end position="97"/>
    </location>
</feature>
<gene>
    <name evidence="8" type="ORF">NE663_08680</name>
</gene>
<protein>
    <recommendedName>
        <fullName evidence="10">Stage IV sporulation protein FB</fullName>
    </recommendedName>
</protein>
<dbReference type="Proteomes" id="UP001524435">
    <property type="component" value="Unassembled WGS sequence"/>
</dbReference>
<dbReference type="EMBL" id="JANGCH010000013">
    <property type="protein sequence ID" value="MCQ5122332.1"/>
    <property type="molecule type" value="Genomic_DNA"/>
</dbReference>
<evidence type="ECO:0000313" key="9">
    <source>
        <dbReference type="Proteomes" id="UP001524435"/>
    </source>
</evidence>
<evidence type="ECO:0000256" key="6">
    <source>
        <dbReference type="ARBA" id="ARBA00023049"/>
    </source>
</evidence>
<keyword evidence="7" id="KW-1133">Transmembrane helix</keyword>
<evidence type="ECO:0000256" key="7">
    <source>
        <dbReference type="SAM" id="Phobius"/>
    </source>
</evidence>
<keyword evidence="7" id="KW-0812">Transmembrane</keyword>
<evidence type="ECO:0000256" key="3">
    <source>
        <dbReference type="ARBA" id="ARBA00022670"/>
    </source>
</evidence>
<dbReference type="RefSeq" id="WP_256198203.1">
    <property type="nucleotide sequence ID" value="NZ_CALVCM010000007.1"/>
</dbReference>
<sequence>MKIRISWWWLPYGILMLASNMWKSALFLLLVLSLHESAHMMAAKAFHYEVPQVVLYPFGFGASILHLGHGSLWRETLILLAGPCVHLVVPFLLIVLVKFDLISITYANYLEQLNQSVLLFNLLPIYPLDGGRILLNFLHLFLPYCCGLWVNYALSVSLVLYLFHETAVLSFQIVLLFLLFQQLLSWLFIKREKEQFYYYRYLSAPKRIRLKHPFQDCFRAFYNVIRFEKEWMQEKAWIRRYFEKEDLKKRKQSHQIML</sequence>
<feature type="transmembrane region" description="Helical" evidence="7">
    <location>
        <begin position="140"/>
        <end position="163"/>
    </location>
</feature>
<proteinExistence type="inferred from homology"/>
<name>A0ABT1SMG3_9FIRM</name>
<keyword evidence="5" id="KW-0862">Zinc</keyword>
<comment type="similarity">
    <text evidence="2">Belongs to the peptidase M50B family.</text>
</comment>
<comment type="cofactor">
    <cofactor evidence="1">
        <name>Zn(2+)</name>
        <dbReference type="ChEBI" id="CHEBI:29105"/>
    </cofactor>
</comment>
<feature type="transmembrane region" description="Helical" evidence="7">
    <location>
        <begin position="169"/>
        <end position="189"/>
    </location>
</feature>
<evidence type="ECO:0000256" key="5">
    <source>
        <dbReference type="ARBA" id="ARBA00022833"/>
    </source>
</evidence>
<keyword evidence="4" id="KW-0378">Hydrolase</keyword>
<evidence type="ECO:0000313" key="8">
    <source>
        <dbReference type="EMBL" id="MCQ5122332.1"/>
    </source>
</evidence>
<evidence type="ECO:0000256" key="4">
    <source>
        <dbReference type="ARBA" id="ARBA00022801"/>
    </source>
</evidence>
<keyword evidence="9" id="KW-1185">Reference proteome</keyword>
<keyword evidence="3" id="KW-0645">Protease</keyword>
<evidence type="ECO:0000256" key="1">
    <source>
        <dbReference type="ARBA" id="ARBA00001947"/>
    </source>
</evidence>
<comment type="caution">
    <text evidence="8">The sequence shown here is derived from an EMBL/GenBank/DDBJ whole genome shotgun (WGS) entry which is preliminary data.</text>
</comment>
<dbReference type="PANTHER" id="PTHR39188:SF3">
    <property type="entry name" value="STAGE IV SPORULATION PROTEIN FB"/>
    <property type="match status" value="1"/>
</dbReference>
<keyword evidence="7" id="KW-0472">Membrane</keyword>
<evidence type="ECO:0000256" key="2">
    <source>
        <dbReference type="ARBA" id="ARBA00007931"/>
    </source>
</evidence>
<evidence type="ECO:0008006" key="10">
    <source>
        <dbReference type="Google" id="ProtNLM"/>
    </source>
</evidence>
<keyword evidence="6" id="KW-0482">Metalloprotease</keyword>
<organism evidence="8 9">
    <name type="scientific">Massilicoli timonensis</name>
    <dbReference type="NCBI Taxonomy" id="2015901"/>
    <lineage>
        <taxon>Bacteria</taxon>
        <taxon>Bacillati</taxon>
        <taxon>Bacillota</taxon>
        <taxon>Erysipelotrichia</taxon>
        <taxon>Erysipelotrichales</taxon>
        <taxon>Erysipelotrichaceae</taxon>
        <taxon>Massilicoli</taxon>
    </lineage>
</organism>
<dbReference type="PANTHER" id="PTHR39188">
    <property type="entry name" value="MEMBRANE-ASSOCIATED ZINC METALLOPROTEASE M50B"/>
    <property type="match status" value="1"/>
</dbReference>
<reference evidence="8 9" key="1">
    <citation type="submission" date="2022-06" db="EMBL/GenBank/DDBJ databases">
        <title>Isolation of gut microbiota from human fecal samples.</title>
        <authorList>
            <person name="Pamer E.G."/>
            <person name="Barat B."/>
            <person name="Waligurski E."/>
            <person name="Medina S."/>
            <person name="Paddock L."/>
            <person name="Mostad J."/>
        </authorList>
    </citation>
    <scope>NUCLEOTIDE SEQUENCE [LARGE SCALE GENOMIC DNA]</scope>
    <source>
        <strain evidence="8 9">DFI.6.1</strain>
    </source>
</reference>